<sequence length="204" mass="21722">MLNYLWGAMLLLGVLYGAFTGNMSEVTDAALSSAKEAVSLCLSMAGIVAMWVGLMEIAKSSGLIDRLTKALEPILGFLFPLIPKGHKAMEFISANMIANFLGLGWAATPFGLKAMEELAELEEDRRQGRVPGPVRPAGTAGNEMCTFLILNISSLQLIPVNIIAYRSQYGSVNPTAIVGPAIAATAVSTGVAVIFCKVMDRKRL</sequence>
<feature type="transmembrane region" description="Helical" evidence="1">
    <location>
        <begin position="36"/>
        <end position="54"/>
    </location>
</feature>
<organism evidence="3 4">
    <name type="scientific">Candidatus Blautia pullicola</name>
    <dbReference type="NCBI Taxonomy" id="2838498"/>
    <lineage>
        <taxon>Bacteria</taxon>
        <taxon>Bacillati</taxon>
        <taxon>Bacillota</taxon>
        <taxon>Clostridia</taxon>
        <taxon>Lachnospirales</taxon>
        <taxon>Lachnospiraceae</taxon>
        <taxon>Blautia</taxon>
    </lineage>
</organism>
<name>A0A9D2FRQ1_9FIRM</name>
<keyword evidence="1" id="KW-1133">Transmembrane helix</keyword>
<comment type="caution">
    <text evidence="3">The sequence shown here is derived from an EMBL/GenBank/DDBJ whole genome shotgun (WGS) entry which is preliminary data.</text>
</comment>
<feature type="transmembrane region" description="Helical" evidence="1">
    <location>
        <begin position="145"/>
        <end position="165"/>
    </location>
</feature>
<gene>
    <name evidence="3" type="ORF">H9809_05220</name>
</gene>
<protein>
    <submittedName>
        <fullName evidence="3">Nucleoside recognition protein</fullName>
    </submittedName>
</protein>
<dbReference type="AlphaFoldDB" id="A0A9D2FRQ1"/>
<keyword evidence="1" id="KW-0472">Membrane</keyword>
<reference evidence="3" key="1">
    <citation type="journal article" date="2021" name="PeerJ">
        <title>Extensive microbial diversity within the chicken gut microbiome revealed by metagenomics and culture.</title>
        <authorList>
            <person name="Gilroy R."/>
            <person name="Ravi A."/>
            <person name="Getino M."/>
            <person name="Pursley I."/>
            <person name="Horton D.L."/>
            <person name="Alikhan N.F."/>
            <person name="Baker D."/>
            <person name="Gharbi K."/>
            <person name="Hall N."/>
            <person name="Watson M."/>
            <person name="Adriaenssens E.M."/>
            <person name="Foster-Nyarko E."/>
            <person name="Jarju S."/>
            <person name="Secka A."/>
            <person name="Antonio M."/>
            <person name="Oren A."/>
            <person name="Chaudhuri R.R."/>
            <person name="La Ragione R."/>
            <person name="Hildebrand F."/>
            <person name="Pallen M.J."/>
        </authorList>
    </citation>
    <scope>NUCLEOTIDE SEQUENCE</scope>
    <source>
        <strain evidence="3">1068</strain>
    </source>
</reference>
<dbReference type="Pfam" id="PF07670">
    <property type="entry name" value="Gate"/>
    <property type="match status" value="1"/>
</dbReference>
<dbReference type="InterPro" id="IPR011642">
    <property type="entry name" value="Gate_dom"/>
</dbReference>
<feature type="transmembrane region" description="Helical" evidence="1">
    <location>
        <begin position="177"/>
        <end position="196"/>
    </location>
</feature>
<feature type="domain" description="Nucleoside transporter/FeoB GTPase Gate" evidence="2">
    <location>
        <begin position="42"/>
        <end position="160"/>
    </location>
</feature>
<dbReference type="EMBL" id="DXBG01000126">
    <property type="protein sequence ID" value="HIZ65290.1"/>
    <property type="molecule type" value="Genomic_DNA"/>
</dbReference>
<reference evidence="3" key="2">
    <citation type="submission" date="2021-04" db="EMBL/GenBank/DDBJ databases">
        <authorList>
            <person name="Gilroy R."/>
        </authorList>
    </citation>
    <scope>NUCLEOTIDE SEQUENCE</scope>
    <source>
        <strain evidence="3">1068</strain>
    </source>
</reference>
<accession>A0A9D2FRQ1</accession>
<dbReference type="Proteomes" id="UP000824056">
    <property type="component" value="Unassembled WGS sequence"/>
</dbReference>
<keyword evidence="1" id="KW-0812">Transmembrane</keyword>
<evidence type="ECO:0000313" key="3">
    <source>
        <dbReference type="EMBL" id="HIZ65290.1"/>
    </source>
</evidence>
<evidence type="ECO:0000259" key="2">
    <source>
        <dbReference type="Pfam" id="PF07670"/>
    </source>
</evidence>
<proteinExistence type="predicted"/>
<evidence type="ECO:0000256" key="1">
    <source>
        <dbReference type="SAM" id="Phobius"/>
    </source>
</evidence>
<evidence type="ECO:0000313" key="4">
    <source>
        <dbReference type="Proteomes" id="UP000824056"/>
    </source>
</evidence>